<organism evidence="1 2">
    <name type="scientific">Hyphococcus luteus</name>
    <dbReference type="NCBI Taxonomy" id="2058213"/>
    <lineage>
        <taxon>Bacteria</taxon>
        <taxon>Pseudomonadati</taxon>
        <taxon>Pseudomonadota</taxon>
        <taxon>Alphaproteobacteria</taxon>
        <taxon>Parvularculales</taxon>
        <taxon>Parvularculaceae</taxon>
        <taxon>Hyphococcus</taxon>
    </lineage>
</organism>
<gene>
    <name evidence="1" type="ORF">CW354_04700</name>
</gene>
<dbReference type="InterPro" id="IPR014942">
    <property type="entry name" value="AbiEii"/>
</dbReference>
<dbReference type="EMBL" id="PJCH01000003">
    <property type="protein sequence ID" value="PQA89239.1"/>
    <property type="molecule type" value="Genomic_DNA"/>
</dbReference>
<sequence>MAHEHYADQVKLLVDVLPAVAAEKAFALKGGTAINLFYRNLPRLSVDIDLTYLPVQDRAESLAAINAAMDRIGAAGETINGVTAKRIAGGGGGATRVQFQRGSSTVKVETSPVTRGVVFEPAMRRVNAAVEDQFGFAEAYVVSFEDLYAGKLHAALDRQHPRDLFDVKTLFENEGLTDDLFRAFLVYVASSNRPPHELLAPNLKEIGDLYEREFVGMTTTPTTIDELTGARAALIDNIQSRLKENAATFLKTLAVGAPDFVLLGLPDAANLPAIRWKLQNIEKLKASNPEKHAEQVRALEALLS</sequence>
<dbReference type="Pfam" id="PF08843">
    <property type="entry name" value="AbiEii"/>
    <property type="match status" value="1"/>
</dbReference>
<evidence type="ECO:0000313" key="2">
    <source>
        <dbReference type="Proteomes" id="UP000239504"/>
    </source>
</evidence>
<dbReference type="AlphaFoldDB" id="A0A2S7K9W6"/>
<dbReference type="OrthoDB" id="1550603at2"/>
<keyword evidence="2" id="KW-1185">Reference proteome</keyword>
<dbReference type="RefSeq" id="WP_104828876.1">
    <property type="nucleotide sequence ID" value="NZ_PJCH01000003.1"/>
</dbReference>
<reference evidence="1 2" key="1">
    <citation type="submission" date="2017-12" db="EMBL/GenBank/DDBJ databases">
        <authorList>
            <person name="Hurst M.R.H."/>
        </authorList>
    </citation>
    <scope>NUCLEOTIDE SEQUENCE [LARGE SCALE GENOMIC DNA]</scope>
    <source>
        <strain evidence="1 2">SY-3-19</strain>
    </source>
</reference>
<evidence type="ECO:0000313" key="1">
    <source>
        <dbReference type="EMBL" id="PQA89239.1"/>
    </source>
</evidence>
<evidence type="ECO:0008006" key="3">
    <source>
        <dbReference type="Google" id="ProtNLM"/>
    </source>
</evidence>
<name>A0A2S7K9W6_9PROT</name>
<protein>
    <recommendedName>
        <fullName evidence="3">Nucleotidyl transferase AbiEii/AbiGii toxin family protein</fullName>
    </recommendedName>
</protein>
<dbReference type="Gene3D" id="3.10.450.620">
    <property type="entry name" value="JHP933, nucleotidyltransferase-like core domain"/>
    <property type="match status" value="1"/>
</dbReference>
<accession>A0A2S7K9W6</accession>
<proteinExistence type="predicted"/>
<comment type="caution">
    <text evidence="1">The sequence shown here is derived from an EMBL/GenBank/DDBJ whole genome shotgun (WGS) entry which is preliminary data.</text>
</comment>
<dbReference type="Proteomes" id="UP000239504">
    <property type="component" value="Unassembled WGS sequence"/>
</dbReference>